<feature type="transmembrane region" description="Helical" evidence="8">
    <location>
        <begin position="280"/>
        <end position="300"/>
    </location>
</feature>
<dbReference type="InterPro" id="IPR018584">
    <property type="entry name" value="GT87"/>
</dbReference>
<evidence type="ECO:0008006" key="11">
    <source>
        <dbReference type="Google" id="ProtNLM"/>
    </source>
</evidence>
<evidence type="ECO:0000256" key="1">
    <source>
        <dbReference type="ARBA" id="ARBA00004651"/>
    </source>
</evidence>
<evidence type="ECO:0000256" key="5">
    <source>
        <dbReference type="ARBA" id="ARBA00022989"/>
    </source>
</evidence>
<keyword evidence="2" id="KW-1003">Cell membrane</keyword>
<gene>
    <name evidence="9" type="ORF">C884_01035</name>
</gene>
<evidence type="ECO:0000256" key="7">
    <source>
        <dbReference type="ARBA" id="ARBA00024033"/>
    </source>
</evidence>
<proteinExistence type="inferred from homology"/>
<keyword evidence="10" id="KW-1185">Reference proteome</keyword>
<dbReference type="EMBL" id="ANHZ02000002">
    <property type="protein sequence ID" value="EME37661.1"/>
    <property type="molecule type" value="Genomic_DNA"/>
</dbReference>
<dbReference type="GO" id="GO:0005886">
    <property type="term" value="C:plasma membrane"/>
    <property type="evidence" value="ECO:0007669"/>
    <property type="project" value="UniProtKB-SubCell"/>
</dbReference>
<feature type="transmembrane region" description="Helical" evidence="8">
    <location>
        <begin position="355"/>
        <end position="375"/>
    </location>
</feature>
<evidence type="ECO:0000256" key="2">
    <source>
        <dbReference type="ARBA" id="ARBA00022475"/>
    </source>
</evidence>
<accession>M2XEX0</accession>
<sequence length="426" mass="45448">MPPAVLADESSPSAPSVLQRLLMWAGLLIFTAVFILVVHSQREAPGLDMQVYWRAAQILHGQNPTTDYLYAPSLVEAGKIELPFTYPPAAAILFHPLGAMSLESAWSVLKAVNAGLIGVFVGVVLRLAPISRGWFLLRPVPTLLAYATALGLAWHLYPVWFTFIFGQINVLLAVLILADLGRRRSGGAGSGVLTGLAAGLKITPAAMGLVPLVLGRWQTIIGMVLGVLITVLGAAVVLPREVLDYFTHQLFSTDRVGDAGRISNQSLNGMLHLWGLPDALVTPLWLLLSVAVIMLGGLGIRRAARAGDPFSAVVLGALVMLLISPISWEHHWVWVLPLLFALVPDRPRSAPPAEWAAAAVLALMILVAFSDNPSVMAAEYLGDRGADVVFNGPPALERLGTVPLLVSMAAGAWVALRPRRASAEDA</sequence>
<evidence type="ECO:0000256" key="3">
    <source>
        <dbReference type="ARBA" id="ARBA00022679"/>
    </source>
</evidence>
<feature type="transmembrane region" description="Helical" evidence="8">
    <location>
        <begin position="21"/>
        <end position="39"/>
    </location>
</feature>
<dbReference type="RefSeq" id="WP_006213414.1">
    <property type="nucleotide sequence ID" value="NZ_ANHZ02000002.1"/>
</dbReference>
<feature type="transmembrane region" description="Helical" evidence="8">
    <location>
        <begin position="105"/>
        <end position="128"/>
    </location>
</feature>
<dbReference type="GO" id="GO:0016758">
    <property type="term" value="F:hexosyltransferase activity"/>
    <property type="evidence" value="ECO:0007669"/>
    <property type="project" value="InterPro"/>
</dbReference>
<dbReference type="Pfam" id="PF09594">
    <property type="entry name" value="GT87"/>
    <property type="match status" value="1"/>
</dbReference>
<evidence type="ECO:0000256" key="4">
    <source>
        <dbReference type="ARBA" id="ARBA00022692"/>
    </source>
</evidence>
<keyword evidence="4 8" id="KW-0812">Transmembrane</keyword>
<comment type="subcellular location">
    <subcellularLocation>
        <location evidence="1">Cell membrane</location>
        <topology evidence="1">Multi-pass membrane protein</topology>
    </subcellularLocation>
</comment>
<keyword evidence="5 8" id="KW-1133">Transmembrane helix</keyword>
<organism evidence="9 10">
    <name type="scientific">Kocuria palustris PEL</name>
    <dbReference type="NCBI Taxonomy" id="1236550"/>
    <lineage>
        <taxon>Bacteria</taxon>
        <taxon>Bacillati</taxon>
        <taxon>Actinomycetota</taxon>
        <taxon>Actinomycetes</taxon>
        <taxon>Micrococcales</taxon>
        <taxon>Micrococcaceae</taxon>
        <taxon>Kocuria</taxon>
    </lineage>
</organism>
<keyword evidence="3" id="KW-0808">Transferase</keyword>
<comment type="similarity">
    <text evidence="7">Belongs to the glycosyltransferase 87 family.</text>
</comment>
<evidence type="ECO:0000313" key="9">
    <source>
        <dbReference type="EMBL" id="EME37661.1"/>
    </source>
</evidence>
<keyword evidence="6 8" id="KW-0472">Membrane</keyword>
<protein>
    <recommendedName>
        <fullName evidence="11">Integral membrane protein</fullName>
    </recommendedName>
</protein>
<evidence type="ECO:0000256" key="6">
    <source>
        <dbReference type="ARBA" id="ARBA00023136"/>
    </source>
</evidence>
<feature type="transmembrane region" description="Helical" evidence="8">
    <location>
        <begin position="312"/>
        <end position="343"/>
    </location>
</feature>
<evidence type="ECO:0000256" key="8">
    <source>
        <dbReference type="SAM" id="Phobius"/>
    </source>
</evidence>
<evidence type="ECO:0000313" key="10">
    <source>
        <dbReference type="Proteomes" id="UP000009877"/>
    </source>
</evidence>
<feature type="transmembrane region" description="Helical" evidence="8">
    <location>
        <begin position="192"/>
        <end position="214"/>
    </location>
</feature>
<comment type="caution">
    <text evidence="9">The sequence shown here is derived from an EMBL/GenBank/DDBJ whole genome shotgun (WGS) entry which is preliminary data.</text>
</comment>
<dbReference type="Proteomes" id="UP000009877">
    <property type="component" value="Unassembled WGS sequence"/>
</dbReference>
<reference evidence="9 10" key="1">
    <citation type="journal article" date="2014" name="Genome Announc.">
        <title>Draft Genome Sequence of Kocuria palustris PEL.</title>
        <authorList>
            <person name="Sharma G."/>
            <person name="Khatri I."/>
            <person name="Subramanian S."/>
        </authorList>
    </citation>
    <scope>NUCLEOTIDE SEQUENCE [LARGE SCALE GENOMIC DNA]</scope>
    <source>
        <strain evidence="9 10">PEL</strain>
    </source>
</reference>
<feature type="transmembrane region" description="Helical" evidence="8">
    <location>
        <begin position="220"/>
        <end position="238"/>
    </location>
</feature>
<feature type="transmembrane region" description="Helical" evidence="8">
    <location>
        <begin position="135"/>
        <end position="154"/>
    </location>
</feature>
<name>M2XEX0_9MICC</name>
<dbReference type="AlphaFoldDB" id="M2XEX0"/>
<feature type="transmembrane region" description="Helical" evidence="8">
    <location>
        <begin position="160"/>
        <end position="180"/>
    </location>
</feature>